<dbReference type="PANTHER" id="PTHR47506">
    <property type="entry name" value="TRANSCRIPTIONAL REGULATORY PROTEIN"/>
    <property type="match status" value="1"/>
</dbReference>
<dbReference type="SUPFAM" id="SSF48498">
    <property type="entry name" value="Tetracyclin repressor-like, C-terminal domain"/>
    <property type="match status" value="1"/>
</dbReference>
<dbReference type="InterPro" id="IPR001647">
    <property type="entry name" value="HTH_TetR"/>
</dbReference>
<keyword evidence="1" id="KW-0805">Transcription regulation</keyword>
<evidence type="ECO:0000256" key="3">
    <source>
        <dbReference type="ARBA" id="ARBA00023163"/>
    </source>
</evidence>
<evidence type="ECO:0000313" key="7">
    <source>
        <dbReference type="Proteomes" id="UP001185755"/>
    </source>
</evidence>
<gene>
    <name evidence="6" type="ORF">R3P96_24870</name>
</gene>
<keyword evidence="3" id="KW-0804">Transcription</keyword>
<evidence type="ECO:0000313" key="6">
    <source>
        <dbReference type="EMBL" id="MDV6264583.1"/>
    </source>
</evidence>
<dbReference type="RefSeq" id="WP_317566608.1">
    <property type="nucleotide sequence ID" value="NZ_JAWLJX010000016.1"/>
</dbReference>
<evidence type="ECO:0000256" key="1">
    <source>
        <dbReference type="ARBA" id="ARBA00023015"/>
    </source>
</evidence>
<feature type="domain" description="HTH tetR-type" evidence="5">
    <location>
        <begin position="9"/>
        <end position="69"/>
    </location>
</feature>
<evidence type="ECO:0000259" key="5">
    <source>
        <dbReference type="PROSITE" id="PS50977"/>
    </source>
</evidence>
<dbReference type="InterPro" id="IPR023772">
    <property type="entry name" value="DNA-bd_HTH_TetR-type_CS"/>
</dbReference>
<dbReference type="Proteomes" id="UP001185755">
    <property type="component" value="Unassembled WGS sequence"/>
</dbReference>
<dbReference type="SUPFAM" id="SSF46689">
    <property type="entry name" value="Homeodomain-like"/>
    <property type="match status" value="1"/>
</dbReference>
<dbReference type="PANTHER" id="PTHR47506:SF1">
    <property type="entry name" value="HTH-TYPE TRANSCRIPTIONAL REGULATOR YJDC"/>
    <property type="match status" value="1"/>
</dbReference>
<sequence length="206" mass="22634">MARTGRPRKFDLDSSVEAAMLLFWESGYEATSLAQLRAAMGLSSASFYAAFGSKDGVFDAAVQRYIDSYGRVTLPLADVDLEPREAMEKTLRGSVIMQTDRAHPLGCLIGLGSLIAGTDDNRRAALETRRAFDRKNMAALVERAIDGGKLEPRTSIEALATMLHSFLLGLTPLARDGVNTETLQASVTEMMQFWDSMYPRSEADDR</sequence>
<name>A0ABU4BK34_9NOCA</name>
<protein>
    <submittedName>
        <fullName evidence="6">TetR/AcrR family transcriptional regulator</fullName>
    </submittedName>
</protein>
<keyword evidence="2 4" id="KW-0238">DNA-binding</keyword>
<feature type="DNA-binding region" description="H-T-H motif" evidence="4">
    <location>
        <begin position="32"/>
        <end position="51"/>
    </location>
</feature>
<dbReference type="EMBL" id="JAWLJX010000016">
    <property type="protein sequence ID" value="MDV6264583.1"/>
    <property type="molecule type" value="Genomic_DNA"/>
</dbReference>
<dbReference type="Gene3D" id="1.10.10.60">
    <property type="entry name" value="Homeodomain-like"/>
    <property type="match status" value="1"/>
</dbReference>
<dbReference type="InterPro" id="IPR009057">
    <property type="entry name" value="Homeodomain-like_sf"/>
</dbReference>
<evidence type="ECO:0000256" key="4">
    <source>
        <dbReference type="PROSITE-ProRule" id="PRU00335"/>
    </source>
</evidence>
<dbReference type="Pfam" id="PF00440">
    <property type="entry name" value="TetR_N"/>
    <property type="match status" value="1"/>
</dbReference>
<evidence type="ECO:0000256" key="2">
    <source>
        <dbReference type="ARBA" id="ARBA00023125"/>
    </source>
</evidence>
<dbReference type="Gene3D" id="1.10.357.10">
    <property type="entry name" value="Tetracycline Repressor, domain 2"/>
    <property type="match status" value="1"/>
</dbReference>
<comment type="caution">
    <text evidence="6">The sequence shown here is derived from an EMBL/GenBank/DDBJ whole genome shotgun (WGS) entry which is preliminary data.</text>
</comment>
<dbReference type="PROSITE" id="PS50977">
    <property type="entry name" value="HTH_TETR_2"/>
    <property type="match status" value="1"/>
</dbReference>
<dbReference type="PROSITE" id="PS01081">
    <property type="entry name" value="HTH_TETR_1"/>
    <property type="match status" value="1"/>
</dbReference>
<proteinExistence type="predicted"/>
<reference evidence="6 7" key="1">
    <citation type="submission" date="2023-10" db="EMBL/GenBank/DDBJ databases">
        <title>Development of a sustainable strategy for remediation of hydrocarbon-contaminated territories based on the waste exchange concept.</title>
        <authorList>
            <person name="Krivoruchko A."/>
        </authorList>
    </citation>
    <scope>NUCLEOTIDE SEQUENCE [LARGE SCALE GENOMIC DNA]</scope>
    <source>
        <strain evidence="6 7">IEGM 1323</strain>
    </source>
</reference>
<accession>A0ABU4BK34</accession>
<organism evidence="6 7">
    <name type="scientific">Rhodococcoides yunnanense</name>
    <dbReference type="NCBI Taxonomy" id="278209"/>
    <lineage>
        <taxon>Bacteria</taxon>
        <taxon>Bacillati</taxon>
        <taxon>Actinomycetota</taxon>
        <taxon>Actinomycetes</taxon>
        <taxon>Mycobacteriales</taxon>
        <taxon>Nocardiaceae</taxon>
        <taxon>Rhodococcoides</taxon>
    </lineage>
</organism>
<dbReference type="InterPro" id="IPR036271">
    <property type="entry name" value="Tet_transcr_reg_TetR-rel_C_sf"/>
</dbReference>
<keyword evidence="7" id="KW-1185">Reference proteome</keyword>